<organism evidence="1 2">
    <name type="scientific">Vermiconidia calcicola</name>
    <dbReference type="NCBI Taxonomy" id="1690605"/>
    <lineage>
        <taxon>Eukaryota</taxon>
        <taxon>Fungi</taxon>
        <taxon>Dikarya</taxon>
        <taxon>Ascomycota</taxon>
        <taxon>Pezizomycotina</taxon>
        <taxon>Dothideomycetes</taxon>
        <taxon>Dothideomycetidae</taxon>
        <taxon>Mycosphaerellales</taxon>
        <taxon>Extremaceae</taxon>
        <taxon>Vermiconidia</taxon>
    </lineage>
</organism>
<dbReference type="EMBL" id="JAUTXU010000167">
    <property type="protein sequence ID" value="KAK3701869.1"/>
    <property type="molecule type" value="Genomic_DNA"/>
</dbReference>
<evidence type="ECO:0000313" key="1">
    <source>
        <dbReference type="EMBL" id="KAK3701869.1"/>
    </source>
</evidence>
<name>A0ACC3MRC9_9PEZI</name>
<gene>
    <name evidence="1" type="ORF">LTR37_015180</name>
</gene>
<evidence type="ECO:0000313" key="2">
    <source>
        <dbReference type="Proteomes" id="UP001281147"/>
    </source>
</evidence>
<keyword evidence="2" id="KW-1185">Reference proteome</keyword>
<dbReference type="Proteomes" id="UP001281147">
    <property type="component" value="Unassembled WGS sequence"/>
</dbReference>
<comment type="caution">
    <text evidence="1">The sequence shown here is derived from an EMBL/GenBank/DDBJ whole genome shotgun (WGS) entry which is preliminary data.</text>
</comment>
<proteinExistence type="predicted"/>
<sequence>MDDMDFFTLPRPTQIAFISSVPSPTPEAEESVSNSPASTSESNPVSSSTPEAATTSSTSTTARTSKSSAASAATSASRSTITREAVTTGNDGSVSTVTELITPVAAAGTETSNAQSSDESGSNLGMIVGLAVGIPLVLIIAAILIIFLLRRRRKSKKYELQSRPQSPPMEANYSNIAPGSHAPELDSYPVAPAQDKSGRKSELYGSDTYGHSPSLSVSTNGSFPPQYSPGARTEPMTQIQEEPQELWGGYVPYRPPRTE</sequence>
<reference evidence="1" key="1">
    <citation type="submission" date="2023-07" db="EMBL/GenBank/DDBJ databases">
        <title>Black Yeasts Isolated from many extreme environments.</title>
        <authorList>
            <person name="Coleine C."/>
            <person name="Stajich J.E."/>
            <person name="Selbmann L."/>
        </authorList>
    </citation>
    <scope>NUCLEOTIDE SEQUENCE</scope>
    <source>
        <strain evidence="1">CCFEE 5714</strain>
    </source>
</reference>
<protein>
    <submittedName>
        <fullName evidence="1">Uncharacterized protein</fullName>
    </submittedName>
</protein>
<accession>A0ACC3MRC9</accession>